<evidence type="ECO:0000256" key="2">
    <source>
        <dbReference type="ARBA" id="ARBA00022475"/>
    </source>
</evidence>
<dbReference type="PANTHER" id="PTHR30443:SF4">
    <property type="entry name" value="PHOSPHOETHANOLAMINE TRANSFERASE OPGE-RELATED"/>
    <property type="match status" value="1"/>
</dbReference>
<keyword evidence="6 8" id="KW-0472">Membrane</keyword>
<dbReference type="Gene3D" id="3.40.720.10">
    <property type="entry name" value="Alkaline Phosphatase, subunit A"/>
    <property type="match status" value="1"/>
</dbReference>
<dbReference type="InterPro" id="IPR000917">
    <property type="entry name" value="Sulfatase_N"/>
</dbReference>
<dbReference type="Proteomes" id="UP001165481">
    <property type="component" value="Unassembled WGS sequence"/>
</dbReference>
<reference evidence="10" key="1">
    <citation type="submission" date="2023-03" db="EMBL/GenBank/DDBJ databases">
        <title>Mesosutterella sp. nov. isolated from porcine feces.</title>
        <authorList>
            <person name="Yu S."/>
        </authorList>
    </citation>
    <scope>NUCLEOTIDE SEQUENCE</scope>
    <source>
        <strain evidence="10">AGMB02718</strain>
    </source>
</reference>
<name>A0ABT7IPV7_9BURK</name>
<dbReference type="Pfam" id="PF00884">
    <property type="entry name" value="Sulfatase"/>
    <property type="match status" value="1"/>
</dbReference>
<keyword evidence="5 8" id="KW-1133">Transmembrane helix</keyword>
<dbReference type="GO" id="GO:0016740">
    <property type="term" value="F:transferase activity"/>
    <property type="evidence" value="ECO:0007669"/>
    <property type="project" value="UniProtKB-KW"/>
</dbReference>
<evidence type="ECO:0000256" key="6">
    <source>
        <dbReference type="ARBA" id="ARBA00023136"/>
    </source>
</evidence>
<sequence>MYTALCMAFAKLVLFGLGDLHGTKPTIALGLLFIFLVSSKKAYFLAVLPISILAMLYTPTGIFYGPPDKQALFSLLATDTRESLEYLKQIPVSAFLKAVLIPILGYGAYLLCHRAELRPWRNKTLVIASVAFIVFLYRPIHWFDRAADSWNGVKGEYDIIHKANNPIWGKSIYKGPKNKDYILVIGESARRDYFHVYGYPIRNTPFLDSVPGATVVDGLSAGGPYTIGSLRLMLTQGDTRAWEPRYEKSIVGLAKSAGLHTSWISLQGMVGRWDSPVSAIGIQSDDKFFDGDWDHRSDLELPGLLKKELEKEAKGPRLFFLHMQGSHFDSCLRIRDITDPYIAKDPKLKTVACYATSILKTDRVLEGIYNALLENKEQTGREFSIVYFSDHGNVHDFHPDGTVTLSNGHNTNQLFEIPLVRIESCQKGRKRLESAKAGVRFTDGLATWLNIRNLRLRPYDLFDGQSDPSDYGLAAKFKLGPETNDPAISLQGKLQE</sequence>
<dbReference type="SUPFAM" id="SSF53649">
    <property type="entry name" value="Alkaline phosphatase-like"/>
    <property type="match status" value="1"/>
</dbReference>
<comment type="caution">
    <text evidence="10">The sequence shown here is derived from an EMBL/GenBank/DDBJ whole genome shotgun (WGS) entry which is preliminary data.</text>
</comment>
<feature type="transmembrane region" description="Helical" evidence="8">
    <location>
        <begin position="43"/>
        <end position="64"/>
    </location>
</feature>
<accession>A0ABT7IPV7</accession>
<dbReference type="InterPro" id="IPR017850">
    <property type="entry name" value="Alkaline_phosphatase_core_sf"/>
</dbReference>
<gene>
    <name evidence="10" type="ORF">MUN46_010805</name>
</gene>
<dbReference type="InterPro" id="IPR040423">
    <property type="entry name" value="PEA_transferase"/>
</dbReference>
<dbReference type="RefSeq" id="WP_285230635.1">
    <property type="nucleotide sequence ID" value="NZ_JAKZJU020000002.1"/>
</dbReference>
<evidence type="ECO:0000313" key="11">
    <source>
        <dbReference type="Proteomes" id="UP001165481"/>
    </source>
</evidence>
<feature type="transmembrane region" description="Helical" evidence="8">
    <location>
        <begin position="12"/>
        <end position="36"/>
    </location>
</feature>
<keyword evidence="4 8" id="KW-0812">Transmembrane</keyword>
<keyword evidence="11" id="KW-1185">Reference proteome</keyword>
<dbReference type="EMBL" id="JAKZJU020000002">
    <property type="protein sequence ID" value="MDL2060425.1"/>
    <property type="molecule type" value="Genomic_DNA"/>
</dbReference>
<evidence type="ECO:0000256" key="1">
    <source>
        <dbReference type="ARBA" id="ARBA00004651"/>
    </source>
</evidence>
<feature type="transmembrane region" description="Helical" evidence="8">
    <location>
        <begin position="124"/>
        <end position="143"/>
    </location>
</feature>
<protein>
    <submittedName>
        <fullName evidence="10">Phosphoethanolamine transferase</fullName>
    </submittedName>
</protein>
<organism evidence="10 11">
    <name type="scientific">Mesosutterella faecium</name>
    <dbReference type="NCBI Taxonomy" id="2925194"/>
    <lineage>
        <taxon>Bacteria</taxon>
        <taxon>Pseudomonadati</taxon>
        <taxon>Pseudomonadota</taxon>
        <taxon>Betaproteobacteria</taxon>
        <taxon>Burkholderiales</taxon>
        <taxon>Sutterellaceae</taxon>
        <taxon>Mesosutterella</taxon>
    </lineage>
</organism>
<comment type="similarity">
    <text evidence="7">Belongs to the phosphoethanolamine transferase family.</text>
</comment>
<comment type="subcellular location">
    <subcellularLocation>
        <location evidence="1">Cell membrane</location>
        <topology evidence="1">Multi-pass membrane protein</topology>
    </subcellularLocation>
</comment>
<evidence type="ECO:0000313" key="10">
    <source>
        <dbReference type="EMBL" id="MDL2060425.1"/>
    </source>
</evidence>
<proteinExistence type="inferred from homology"/>
<feature type="transmembrane region" description="Helical" evidence="8">
    <location>
        <begin position="94"/>
        <end position="112"/>
    </location>
</feature>
<evidence type="ECO:0000256" key="5">
    <source>
        <dbReference type="ARBA" id="ARBA00022989"/>
    </source>
</evidence>
<feature type="domain" description="Sulfatase N-terminal" evidence="9">
    <location>
        <begin position="180"/>
        <end position="421"/>
    </location>
</feature>
<evidence type="ECO:0000259" key="9">
    <source>
        <dbReference type="Pfam" id="PF00884"/>
    </source>
</evidence>
<keyword evidence="3 10" id="KW-0808">Transferase</keyword>
<keyword evidence="2" id="KW-1003">Cell membrane</keyword>
<evidence type="ECO:0000256" key="4">
    <source>
        <dbReference type="ARBA" id="ARBA00022692"/>
    </source>
</evidence>
<dbReference type="PANTHER" id="PTHR30443">
    <property type="entry name" value="INNER MEMBRANE PROTEIN"/>
    <property type="match status" value="1"/>
</dbReference>
<evidence type="ECO:0000256" key="7">
    <source>
        <dbReference type="ARBA" id="ARBA00038481"/>
    </source>
</evidence>
<evidence type="ECO:0000256" key="3">
    <source>
        <dbReference type="ARBA" id="ARBA00022679"/>
    </source>
</evidence>
<dbReference type="InterPro" id="IPR058130">
    <property type="entry name" value="PEA_transf_C"/>
</dbReference>
<evidence type="ECO:0000256" key="8">
    <source>
        <dbReference type="SAM" id="Phobius"/>
    </source>
</evidence>
<dbReference type="CDD" id="cd16017">
    <property type="entry name" value="LptA"/>
    <property type="match status" value="1"/>
</dbReference>